<organism evidence="1 2">
    <name type="scientific">Panagrolaimus sp. PS1159</name>
    <dbReference type="NCBI Taxonomy" id="55785"/>
    <lineage>
        <taxon>Eukaryota</taxon>
        <taxon>Metazoa</taxon>
        <taxon>Ecdysozoa</taxon>
        <taxon>Nematoda</taxon>
        <taxon>Chromadorea</taxon>
        <taxon>Rhabditida</taxon>
        <taxon>Tylenchina</taxon>
        <taxon>Panagrolaimomorpha</taxon>
        <taxon>Panagrolaimoidea</taxon>
        <taxon>Panagrolaimidae</taxon>
        <taxon>Panagrolaimus</taxon>
    </lineage>
</organism>
<reference evidence="2" key="1">
    <citation type="submission" date="2022-11" db="UniProtKB">
        <authorList>
            <consortium name="WormBaseParasite"/>
        </authorList>
    </citation>
    <scope>IDENTIFICATION</scope>
</reference>
<dbReference type="WBParaSite" id="PS1159_v2.g54.t1">
    <property type="protein sequence ID" value="PS1159_v2.g54.t1"/>
    <property type="gene ID" value="PS1159_v2.g54"/>
</dbReference>
<evidence type="ECO:0000313" key="2">
    <source>
        <dbReference type="WBParaSite" id="PS1159_v2.g54.t1"/>
    </source>
</evidence>
<protein>
    <submittedName>
        <fullName evidence="2">Uncharacterized protein</fullName>
    </submittedName>
</protein>
<dbReference type="Proteomes" id="UP000887580">
    <property type="component" value="Unplaced"/>
</dbReference>
<name>A0AC35GHE8_9BILA</name>
<proteinExistence type="predicted"/>
<evidence type="ECO:0000313" key="1">
    <source>
        <dbReference type="Proteomes" id="UP000887580"/>
    </source>
</evidence>
<accession>A0AC35GHE8</accession>
<sequence>MLTFKQKTEEFFENSDLQKRKDLNLFGKSNKLIPSNWLQNSDSFGKELNDSNSSENVKNNRTLSLHISAYKNSINTSAASEFNVEKKSNGIKKFEKQLLNSTLIIQNPFEFPRQQENDENSDKNIPEIAQFKASQKLLNPKESIKQRTRTVRYLIICG</sequence>